<comment type="catalytic activity">
    <reaction evidence="3 4">
        <text>holo-[ACP] + malonyl-CoA = malonyl-[ACP] + CoA</text>
        <dbReference type="Rhea" id="RHEA:41792"/>
        <dbReference type="Rhea" id="RHEA-COMP:9623"/>
        <dbReference type="Rhea" id="RHEA-COMP:9685"/>
        <dbReference type="ChEBI" id="CHEBI:57287"/>
        <dbReference type="ChEBI" id="CHEBI:57384"/>
        <dbReference type="ChEBI" id="CHEBI:64479"/>
        <dbReference type="ChEBI" id="CHEBI:78449"/>
        <dbReference type="EC" id="2.3.1.39"/>
    </reaction>
</comment>
<dbReference type="PIRSF" id="PIRSF000446">
    <property type="entry name" value="Mct"/>
    <property type="match status" value="1"/>
</dbReference>
<dbReference type="SMART" id="SM00827">
    <property type="entry name" value="PKS_AT"/>
    <property type="match status" value="1"/>
</dbReference>
<dbReference type="EC" id="2.3.1.39" evidence="4"/>
<dbReference type="EMBL" id="JAIOIU010000093">
    <property type="protein sequence ID" value="MBZ0159990.1"/>
    <property type="molecule type" value="Genomic_DNA"/>
</dbReference>
<evidence type="ECO:0000313" key="8">
    <source>
        <dbReference type="Proteomes" id="UP001197609"/>
    </source>
</evidence>
<dbReference type="GO" id="GO:0004314">
    <property type="term" value="F:[acyl-carrier-protein] S-malonyltransferase activity"/>
    <property type="evidence" value="ECO:0007669"/>
    <property type="project" value="UniProtKB-EC"/>
</dbReference>
<dbReference type="InterPro" id="IPR004410">
    <property type="entry name" value="Malonyl_CoA-ACP_transAc_FabD"/>
</dbReference>
<dbReference type="Pfam" id="PF00698">
    <property type="entry name" value="Acyl_transf_1"/>
    <property type="match status" value="1"/>
</dbReference>
<dbReference type="GO" id="GO:0005829">
    <property type="term" value="C:cytosol"/>
    <property type="evidence" value="ECO:0007669"/>
    <property type="project" value="TreeGrafter"/>
</dbReference>
<keyword evidence="1 4" id="KW-0808">Transferase</keyword>
<evidence type="ECO:0000259" key="6">
    <source>
        <dbReference type="SMART" id="SM00827"/>
    </source>
</evidence>
<feature type="domain" description="Malonyl-CoA:ACP transacylase (MAT)" evidence="6">
    <location>
        <begin position="7"/>
        <end position="304"/>
    </location>
</feature>
<dbReference type="InterPro" id="IPR016036">
    <property type="entry name" value="Malonyl_transacylase_ACP-bd"/>
</dbReference>
<evidence type="ECO:0000313" key="7">
    <source>
        <dbReference type="EMBL" id="MBZ0159990.1"/>
    </source>
</evidence>
<dbReference type="PANTHER" id="PTHR42681:SF1">
    <property type="entry name" value="MALONYL-COA-ACYL CARRIER PROTEIN TRANSACYLASE, MITOCHONDRIAL"/>
    <property type="match status" value="1"/>
</dbReference>
<dbReference type="SUPFAM" id="SSF52151">
    <property type="entry name" value="FabD/lysophospholipase-like"/>
    <property type="match status" value="1"/>
</dbReference>
<dbReference type="FunFam" id="3.30.70.250:FF:000001">
    <property type="entry name" value="Malonyl CoA-acyl carrier protein transacylase"/>
    <property type="match status" value="1"/>
</dbReference>
<dbReference type="Gene3D" id="3.30.70.250">
    <property type="entry name" value="Malonyl-CoA ACP transacylase, ACP-binding"/>
    <property type="match status" value="1"/>
</dbReference>
<keyword evidence="2 4" id="KW-0012">Acyltransferase</keyword>
<sequence>MNAIALVFPGQGSQRVGMGREFWQHVPEARVLFEKGSESLGTDLARLCFEGPAELLTLTANAQPAIMAVSMAAFAALQHEGITCDYVAGHSLGEYSALVAAGSLAFEDAIRIVRKRGEFMQEAVAPGTGTMAAVLGLDMQSVYAACEEAARYGVVEVANLNGPGQVVIAGKTEAVEQAIESAKQRGAKRAVRLHVSAPFHCSLMRPAGERLAGALRTIAIADPLVPLVNNADAELLTKREEIADSLVRQVTSPVRWEDVVRRLVKEGVTLFLELGPGKVLTGLIKRIAPEATALYAEDPDSLRVAMNQMKALL</sequence>
<name>A0AAJ1EJJ8_9BACT</name>
<protein>
    <recommendedName>
        <fullName evidence="4">Malonyl CoA-acyl carrier protein transacylase</fullName>
        <ecNumber evidence="4">2.3.1.39</ecNumber>
    </recommendedName>
</protein>
<evidence type="ECO:0000256" key="3">
    <source>
        <dbReference type="ARBA" id="ARBA00048462"/>
    </source>
</evidence>
<dbReference type="PANTHER" id="PTHR42681">
    <property type="entry name" value="MALONYL-COA-ACYL CARRIER PROTEIN TRANSACYLASE, MITOCHONDRIAL"/>
    <property type="match status" value="1"/>
</dbReference>
<dbReference type="Proteomes" id="UP001197609">
    <property type="component" value="Unassembled WGS sequence"/>
</dbReference>
<comment type="caution">
    <text evidence="7">The sequence shown here is derived from an EMBL/GenBank/DDBJ whole genome shotgun (WGS) entry which is preliminary data.</text>
</comment>
<organism evidence="7 8">
    <name type="scientific">Candidatus Methylomirabilis tolerans</name>
    <dbReference type="NCBI Taxonomy" id="3123416"/>
    <lineage>
        <taxon>Bacteria</taxon>
        <taxon>Candidatus Methylomirabilota</taxon>
        <taxon>Candidatus Methylomirabilia</taxon>
        <taxon>Candidatus Methylomirabilales</taxon>
        <taxon>Candidatus Methylomirabilaceae</taxon>
        <taxon>Candidatus Methylomirabilis</taxon>
    </lineage>
</organism>
<dbReference type="NCBIfam" id="TIGR00128">
    <property type="entry name" value="fabD"/>
    <property type="match status" value="1"/>
</dbReference>
<dbReference type="AlphaFoldDB" id="A0AAJ1EJJ8"/>
<gene>
    <name evidence="7" type="primary">fabD</name>
    <name evidence="7" type="ORF">K8G79_07635</name>
</gene>
<dbReference type="InterPro" id="IPR024925">
    <property type="entry name" value="Malonyl_CoA-ACP_transAc"/>
</dbReference>
<evidence type="ECO:0000256" key="2">
    <source>
        <dbReference type="ARBA" id="ARBA00023315"/>
    </source>
</evidence>
<dbReference type="Gene3D" id="3.40.366.10">
    <property type="entry name" value="Malonyl-Coenzyme A Acyl Carrier Protein, domain 2"/>
    <property type="match status" value="1"/>
</dbReference>
<feature type="active site" evidence="5">
    <location>
        <position position="200"/>
    </location>
</feature>
<dbReference type="InterPro" id="IPR050858">
    <property type="entry name" value="Mal-CoA-ACP_Trans/PKS_FabD"/>
</dbReference>
<accession>A0AAJ1EJJ8</accession>
<comment type="similarity">
    <text evidence="4">Belongs to the fabD family.</text>
</comment>
<proteinExistence type="inferred from homology"/>
<evidence type="ECO:0000256" key="5">
    <source>
        <dbReference type="PIRSR" id="PIRSR000446-1"/>
    </source>
</evidence>
<evidence type="ECO:0000256" key="1">
    <source>
        <dbReference type="ARBA" id="ARBA00022679"/>
    </source>
</evidence>
<evidence type="ECO:0000256" key="4">
    <source>
        <dbReference type="PIRNR" id="PIRNR000446"/>
    </source>
</evidence>
<dbReference type="InterPro" id="IPR016035">
    <property type="entry name" value="Acyl_Trfase/lysoPLipase"/>
</dbReference>
<dbReference type="GO" id="GO:0006633">
    <property type="term" value="P:fatty acid biosynthetic process"/>
    <property type="evidence" value="ECO:0007669"/>
    <property type="project" value="TreeGrafter"/>
</dbReference>
<dbReference type="InterPro" id="IPR014043">
    <property type="entry name" value="Acyl_transferase_dom"/>
</dbReference>
<feature type="active site" evidence="5">
    <location>
        <position position="91"/>
    </location>
</feature>
<reference evidence="7 8" key="1">
    <citation type="journal article" date="2021" name="bioRxiv">
        <title>Unraveling nitrogen, sulfur and carbon metabolic pathways and microbial community transcriptional responses to substrate deprivation and toxicity stresses in a bioreactor mimicking anoxic brackish coastal sediment conditions.</title>
        <authorList>
            <person name="Martins P.D."/>
            <person name="Echeveste M.J."/>
            <person name="Arshad A."/>
            <person name="Kurth J."/>
            <person name="Ouboter H."/>
            <person name="Jetten M.S.M."/>
            <person name="Welte C.U."/>
        </authorList>
    </citation>
    <scope>NUCLEOTIDE SEQUENCE [LARGE SCALE GENOMIC DNA]</scope>
    <source>
        <strain evidence="7">MAG_38</strain>
    </source>
</reference>
<dbReference type="SUPFAM" id="SSF55048">
    <property type="entry name" value="Probable ACP-binding domain of malonyl-CoA ACP transacylase"/>
    <property type="match status" value="1"/>
</dbReference>
<dbReference type="InterPro" id="IPR001227">
    <property type="entry name" value="Ac_transferase_dom_sf"/>
</dbReference>